<organism evidence="5 6">
    <name type="scientific">Sinanodonta woodiana</name>
    <name type="common">Chinese pond mussel</name>
    <name type="synonym">Anodonta woodiana</name>
    <dbReference type="NCBI Taxonomy" id="1069815"/>
    <lineage>
        <taxon>Eukaryota</taxon>
        <taxon>Metazoa</taxon>
        <taxon>Spiralia</taxon>
        <taxon>Lophotrochozoa</taxon>
        <taxon>Mollusca</taxon>
        <taxon>Bivalvia</taxon>
        <taxon>Autobranchia</taxon>
        <taxon>Heteroconchia</taxon>
        <taxon>Palaeoheterodonta</taxon>
        <taxon>Unionida</taxon>
        <taxon>Unionoidea</taxon>
        <taxon>Unionidae</taxon>
        <taxon>Unioninae</taxon>
        <taxon>Sinanodonta</taxon>
    </lineage>
</organism>
<accession>A0ABD3VX48</accession>
<evidence type="ECO:0000313" key="6">
    <source>
        <dbReference type="Proteomes" id="UP001634394"/>
    </source>
</evidence>
<comment type="caution">
    <text evidence="5">The sequence shown here is derived from an EMBL/GenBank/DDBJ whole genome shotgun (WGS) entry which is preliminary data.</text>
</comment>
<evidence type="ECO:0000256" key="1">
    <source>
        <dbReference type="ARBA" id="ARBA00022593"/>
    </source>
</evidence>
<gene>
    <name evidence="5" type="ORF">ACJMK2_043518</name>
</gene>
<dbReference type="PANTHER" id="PTHR12652:SF50">
    <property type="entry name" value="PEROXIN 11"/>
    <property type="match status" value="1"/>
</dbReference>
<dbReference type="AlphaFoldDB" id="A0ABD3VX48"/>
<evidence type="ECO:0008006" key="7">
    <source>
        <dbReference type="Google" id="ProtNLM"/>
    </source>
</evidence>
<evidence type="ECO:0000256" key="3">
    <source>
        <dbReference type="ARBA" id="ARBA00023140"/>
    </source>
</evidence>
<keyword evidence="6" id="KW-1185">Reference proteome</keyword>
<evidence type="ECO:0000256" key="4">
    <source>
        <dbReference type="ARBA" id="ARBA00046271"/>
    </source>
</evidence>
<evidence type="ECO:0000313" key="5">
    <source>
        <dbReference type="EMBL" id="KAL3866196.1"/>
    </source>
</evidence>
<protein>
    <recommendedName>
        <fullName evidence="7">Peroxisomal membrane protein 11B</fullName>
    </recommendedName>
</protein>
<keyword evidence="3" id="KW-0576">Peroxisome</keyword>
<sequence>MDSELVSQIIKFNAQTNGRERICRLLQFTSRFLGGYLSKRNDAADILEKLKNLEYMLSMTRKLLRFGKSLDFLQGAMKTMHLKDYVLRMTLTLSKINQAFYLLFDHFIWAHNVGVVKLNKQKWTDLSARFYIATLILNLVRDIYDIFCVICQEVKTYQARIKRSQYMNGDSNHSTVTENQTKGTVILRVFDENRPLFLDFIKNVADIPIPACTLGYMKLSQQTEGLLGIISSVIGVATVWNPLLKLVPS</sequence>
<keyword evidence="1" id="KW-0962">Peroxisome biogenesis</keyword>
<dbReference type="EMBL" id="JBJQND010000009">
    <property type="protein sequence ID" value="KAL3866196.1"/>
    <property type="molecule type" value="Genomic_DNA"/>
</dbReference>
<proteinExistence type="predicted"/>
<dbReference type="Proteomes" id="UP001634394">
    <property type="component" value="Unassembled WGS sequence"/>
</dbReference>
<reference evidence="5 6" key="1">
    <citation type="submission" date="2024-11" db="EMBL/GenBank/DDBJ databases">
        <title>Chromosome-level genome assembly of the freshwater bivalve Anodonta woodiana.</title>
        <authorList>
            <person name="Chen X."/>
        </authorList>
    </citation>
    <scope>NUCLEOTIDE SEQUENCE [LARGE SCALE GENOMIC DNA]</scope>
    <source>
        <strain evidence="5">MN2024</strain>
        <tissue evidence="5">Gills</tissue>
    </source>
</reference>
<comment type="subcellular location">
    <subcellularLocation>
        <location evidence="4">Peroxisome membrane</location>
    </subcellularLocation>
</comment>
<dbReference type="GO" id="GO:0005778">
    <property type="term" value="C:peroxisomal membrane"/>
    <property type="evidence" value="ECO:0007669"/>
    <property type="project" value="UniProtKB-SubCell"/>
</dbReference>
<name>A0ABD3VX48_SINWO</name>
<dbReference type="Pfam" id="PF05648">
    <property type="entry name" value="PEX11"/>
    <property type="match status" value="1"/>
</dbReference>
<keyword evidence="2" id="KW-0472">Membrane</keyword>
<dbReference type="GO" id="GO:0007031">
    <property type="term" value="P:peroxisome organization"/>
    <property type="evidence" value="ECO:0007669"/>
    <property type="project" value="UniProtKB-KW"/>
</dbReference>
<dbReference type="PANTHER" id="PTHR12652">
    <property type="entry name" value="PEROXISOMAL BIOGENESIS FACTOR 11"/>
    <property type="match status" value="1"/>
</dbReference>
<evidence type="ECO:0000256" key="2">
    <source>
        <dbReference type="ARBA" id="ARBA00023136"/>
    </source>
</evidence>
<dbReference type="InterPro" id="IPR008733">
    <property type="entry name" value="PEX11"/>
</dbReference>